<dbReference type="RefSeq" id="WP_014775421.1">
    <property type="nucleotide sequence ID" value="NZ_BAAFKU010000003.1"/>
</dbReference>
<comment type="similarity">
    <text evidence="3">Belongs to the glycosyl hydrolase 5 (cellulase A) family.</text>
</comment>
<dbReference type="PANTHER" id="PTHR34142:SF1">
    <property type="entry name" value="GLYCOSIDE HYDROLASE FAMILY 5 DOMAIN-CONTAINING PROTEIN"/>
    <property type="match status" value="1"/>
</dbReference>
<dbReference type="EMBL" id="VVND01000021">
    <property type="protein sequence ID" value="KAA3158160.1"/>
    <property type="molecule type" value="Genomic_DNA"/>
</dbReference>
<dbReference type="SUPFAM" id="SSF51445">
    <property type="entry name" value="(Trans)glycosidases"/>
    <property type="match status" value="1"/>
</dbReference>
<name>A0ABQ6S114_9BACT</name>
<comment type="caution">
    <text evidence="5">The sequence shown here is derived from an EMBL/GenBank/DDBJ whole genome shotgun (WGS) entry which is preliminary data.</text>
</comment>
<dbReference type="Proteomes" id="UP000324870">
    <property type="component" value="Unassembled WGS sequence"/>
</dbReference>
<keyword evidence="2 3" id="KW-0326">Glycosidase</keyword>
<dbReference type="PANTHER" id="PTHR34142">
    <property type="entry name" value="ENDO-BETA-1,4-GLUCANASE A"/>
    <property type="match status" value="1"/>
</dbReference>
<evidence type="ECO:0000313" key="5">
    <source>
        <dbReference type="EMBL" id="KAA3158160.1"/>
    </source>
</evidence>
<protein>
    <submittedName>
        <fullName evidence="5">Glycoside hydrolase family 5 protein</fullName>
    </submittedName>
</protein>
<evidence type="ECO:0000313" key="6">
    <source>
        <dbReference type="Proteomes" id="UP000324870"/>
    </source>
</evidence>
<dbReference type="Pfam" id="PF00150">
    <property type="entry name" value="Cellulase"/>
    <property type="match status" value="1"/>
</dbReference>
<feature type="domain" description="Glycoside hydrolase family 5" evidence="4">
    <location>
        <begin position="47"/>
        <end position="294"/>
    </location>
</feature>
<dbReference type="Gene3D" id="3.20.20.80">
    <property type="entry name" value="Glycosidases"/>
    <property type="match status" value="1"/>
</dbReference>
<gene>
    <name evidence="5" type="ORF">F2A26_12290</name>
</gene>
<evidence type="ECO:0000259" key="4">
    <source>
        <dbReference type="Pfam" id="PF00150"/>
    </source>
</evidence>
<dbReference type="PROSITE" id="PS00659">
    <property type="entry name" value="GLYCOSYL_HYDROL_F5"/>
    <property type="match status" value="1"/>
</dbReference>
<evidence type="ECO:0000256" key="3">
    <source>
        <dbReference type="RuleBase" id="RU361153"/>
    </source>
</evidence>
<accession>A0ABQ6S114</accession>
<dbReference type="InterPro" id="IPR017853">
    <property type="entry name" value="GH"/>
</dbReference>
<dbReference type="GO" id="GO:0016787">
    <property type="term" value="F:hydrolase activity"/>
    <property type="evidence" value="ECO:0007669"/>
    <property type="project" value="UniProtKB-KW"/>
</dbReference>
<keyword evidence="1 3" id="KW-0378">Hydrolase</keyword>
<evidence type="ECO:0000256" key="2">
    <source>
        <dbReference type="ARBA" id="ARBA00023295"/>
    </source>
</evidence>
<dbReference type="PROSITE" id="PS51257">
    <property type="entry name" value="PROKAR_LIPOPROTEIN"/>
    <property type="match status" value="1"/>
</dbReference>
<dbReference type="InterPro" id="IPR018087">
    <property type="entry name" value="Glyco_hydro_5_CS"/>
</dbReference>
<reference evidence="5 6" key="1">
    <citation type="journal article" date="2019" name="Nat. Med.">
        <title>A library of human gut bacterial isolates paired with longitudinal multiomics data enables mechanistic microbiome research.</title>
        <authorList>
            <person name="Poyet M."/>
            <person name="Groussin M."/>
            <person name="Gibbons S.M."/>
            <person name="Avila-Pacheco J."/>
            <person name="Jiang X."/>
            <person name="Kearney S.M."/>
            <person name="Perrotta A.R."/>
            <person name="Berdy B."/>
            <person name="Zhao S."/>
            <person name="Lieberman T.D."/>
            <person name="Swanson P.K."/>
            <person name="Smith M."/>
            <person name="Roesemann S."/>
            <person name="Alexander J.E."/>
            <person name="Rich S.A."/>
            <person name="Livny J."/>
            <person name="Vlamakis H."/>
            <person name="Clish C."/>
            <person name="Bullock K."/>
            <person name="Deik A."/>
            <person name="Scott J."/>
            <person name="Pierce K.A."/>
            <person name="Xavier R.J."/>
            <person name="Alm E.J."/>
        </authorList>
    </citation>
    <scope>NUCLEOTIDE SEQUENCE [LARGE SCALE GENOMIC DNA]</scope>
    <source>
        <strain evidence="5 6">BIOML-A1</strain>
    </source>
</reference>
<evidence type="ECO:0000256" key="1">
    <source>
        <dbReference type="ARBA" id="ARBA00022801"/>
    </source>
</evidence>
<dbReference type="InterPro" id="IPR001547">
    <property type="entry name" value="Glyco_hydro_5"/>
</dbReference>
<keyword evidence="6" id="KW-1185">Reference proteome</keyword>
<sequence length="333" mass="37901">MKNYKLLSLIALTAAFSCSPNNEDGQSGNTPVEKYGALKVSGIQLCAQNGKALQLRGMSTHGLQWFGKCQTEEAYRSLAEEWQCDVVRLALYAEENGYNTDPLKFRNKIETLVGYCEKYGMYCIIDWHVLHPGDPNDPKYDTADDFFAWASKKFAGKPHVLYEICNEPNGDEVTWAVVKRYAERVIPIIRANSPNAVVICGTPKWSADFTDVVKDPLTYKNILYTYHFYAASHYNYDNLQNYLDRLPVFVTEWGTCEYNGSGKYDLDSSQRWIQIMDGDNPGKQRVSWATWNFSDGEGTADNLVPGSCAACRFTNVKQPYGQFIRDRIREKRP</sequence>
<proteinExistence type="inferred from homology"/>
<organism evidence="5 6">
    <name type="scientific">Alistipes finegoldii</name>
    <dbReference type="NCBI Taxonomy" id="214856"/>
    <lineage>
        <taxon>Bacteria</taxon>
        <taxon>Pseudomonadati</taxon>
        <taxon>Bacteroidota</taxon>
        <taxon>Bacteroidia</taxon>
        <taxon>Bacteroidales</taxon>
        <taxon>Rikenellaceae</taxon>
        <taxon>Alistipes</taxon>
    </lineage>
</organism>